<reference evidence="1" key="1">
    <citation type="submission" date="2019-08" db="EMBL/GenBank/DDBJ databases">
        <authorList>
            <person name="Kucharzyk K."/>
            <person name="Murdoch R.W."/>
            <person name="Higgins S."/>
            <person name="Loffler F."/>
        </authorList>
    </citation>
    <scope>NUCLEOTIDE SEQUENCE</scope>
</reference>
<comment type="caution">
    <text evidence="1">The sequence shown here is derived from an EMBL/GenBank/DDBJ whole genome shotgun (WGS) entry which is preliminary data.</text>
</comment>
<proteinExistence type="predicted"/>
<dbReference type="SUPFAM" id="SSF52518">
    <property type="entry name" value="Thiamin diphosphate-binding fold (THDP-binding)"/>
    <property type="match status" value="1"/>
</dbReference>
<dbReference type="AlphaFoldDB" id="A0A645CR39"/>
<sequence>MDPLKIFRKNVADQIDAAELDAIDAAAAEEVDAAVAYARAAAWPDASEVTTDVYASY</sequence>
<organism evidence="1">
    <name type="scientific">bioreactor metagenome</name>
    <dbReference type="NCBI Taxonomy" id="1076179"/>
    <lineage>
        <taxon>unclassified sequences</taxon>
        <taxon>metagenomes</taxon>
        <taxon>ecological metagenomes</taxon>
    </lineage>
</organism>
<dbReference type="InterPro" id="IPR029061">
    <property type="entry name" value="THDP-binding"/>
</dbReference>
<evidence type="ECO:0008006" key="2">
    <source>
        <dbReference type="Google" id="ProtNLM"/>
    </source>
</evidence>
<gene>
    <name evidence="1" type="ORF">SDC9_126215</name>
</gene>
<accession>A0A645CR39</accession>
<evidence type="ECO:0000313" key="1">
    <source>
        <dbReference type="EMBL" id="MPM79182.1"/>
    </source>
</evidence>
<dbReference type="Gene3D" id="3.40.50.970">
    <property type="match status" value="1"/>
</dbReference>
<protein>
    <recommendedName>
        <fullName evidence="2">Acetoin:2,6-dichlorophenolindophenol oxidoreductase subunit alpha</fullName>
    </recommendedName>
</protein>
<name>A0A645CR39_9ZZZZ</name>
<dbReference type="EMBL" id="VSSQ01029169">
    <property type="protein sequence ID" value="MPM79182.1"/>
    <property type="molecule type" value="Genomic_DNA"/>
</dbReference>